<dbReference type="Proteomes" id="UP000663852">
    <property type="component" value="Unassembled WGS sequence"/>
</dbReference>
<evidence type="ECO:0000313" key="3">
    <source>
        <dbReference type="Proteomes" id="UP000663852"/>
    </source>
</evidence>
<dbReference type="AlphaFoldDB" id="A0A815RT44"/>
<proteinExistence type="predicted"/>
<reference evidence="2" key="1">
    <citation type="submission" date="2021-02" db="EMBL/GenBank/DDBJ databases">
        <authorList>
            <person name="Nowell W R."/>
        </authorList>
    </citation>
    <scope>NUCLEOTIDE SEQUENCE</scope>
</reference>
<evidence type="ECO:0000256" key="1">
    <source>
        <dbReference type="SAM" id="MobiDB-lite"/>
    </source>
</evidence>
<organism evidence="2 3">
    <name type="scientific">Adineta ricciae</name>
    <name type="common">Rotifer</name>
    <dbReference type="NCBI Taxonomy" id="249248"/>
    <lineage>
        <taxon>Eukaryota</taxon>
        <taxon>Metazoa</taxon>
        <taxon>Spiralia</taxon>
        <taxon>Gnathifera</taxon>
        <taxon>Rotifera</taxon>
        <taxon>Eurotatoria</taxon>
        <taxon>Bdelloidea</taxon>
        <taxon>Adinetida</taxon>
        <taxon>Adinetidae</taxon>
        <taxon>Adineta</taxon>
    </lineage>
</organism>
<gene>
    <name evidence="2" type="ORF">EDS130_LOCUS41374</name>
</gene>
<feature type="compositionally biased region" description="Polar residues" evidence="1">
    <location>
        <begin position="7"/>
        <end position="18"/>
    </location>
</feature>
<feature type="region of interest" description="Disordered" evidence="1">
    <location>
        <begin position="1"/>
        <end position="72"/>
    </location>
</feature>
<dbReference type="EMBL" id="CAJNOJ010000541">
    <property type="protein sequence ID" value="CAF1479933.1"/>
    <property type="molecule type" value="Genomic_DNA"/>
</dbReference>
<accession>A0A815RT44</accession>
<protein>
    <submittedName>
        <fullName evidence="2">Uncharacterized protein</fullName>
    </submittedName>
</protein>
<name>A0A815RT44_ADIRI</name>
<sequence length="142" mass="16046">MGGSVPDQPNHSSSSQTMKGLRARAPEPFFPFTKPSAVPTQPPEPLISKRRPEGFRPIPPEPSRMSTHRGRPSRYSADIWSCYGVICWAEYVNEIVQVASGLLVMEKRDQADERNCTRGQQPPKTHLFLFSYSTRNFTIINL</sequence>
<evidence type="ECO:0000313" key="2">
    <source>
        <dbReference type="EMBL" id="CAF1479933.1"/>
    </source>
</evidence>
<comment type="caution">
    <text evidence="2">The sequence shown here is derived from an EMBL/GenBank/DDBJ whole genome shotgun (WGS) entry which is preliminary data.</text>
</comment>